<dbReference type="KEGG" id="dpx:DAPPUDRAFT_95306"/>
<dbReference type="InParanoid" id="E9FVA6"/>
<dbReference type="HOGENOM" id="CLU_2006178_0_0_1"/>
<dbReference type="Proteomes" id="UP000000305">
    <property type="component" value="Unassembled WGS sequence"/>
</dbReference>
<name>E9FVA6_DAPPU</name>
<keyword evidence="3" id="KW-1185">Reference proteome</keyword>
<protein>
    <submittedName>
        <fullName evidence="2">Uncharacterized protein</fullName>
    </submittedName>
</protein>
<sequence length="124" mass="12979">MRRLPRVGNGNNRGYRIINGGLLSSLERLGKLGERLNLFAVASASIEAGGAFACSCQNGSVSGSRRGDAGGCSEGNQETTTSDAFWGVESGLNDEGDHGGSRTRLAFSNIFNWGDGFNGGFTKK</sequence>
<organism evidence="2 3">
    <name type="scientific">Daphnia pulex</name>
    <name type="common">Water flea</name>
    <dbReference type="NCBI Taxonomy" id="6669"/>
    <lineage>
        <taxon>Eukaryota</taxon>
        <taxon>Metazoa</taxon>
        <taxon>Ecdysozoa</taxon>
        <taxon>Arthropoda</taxon>
        <taxon>Crustacea</taxon>
        <taxon>Branchiopoda</taxon>
        <taxon>Diplostraca</taxon>
        <taxon>Cladocera</taxon>
        <taxon>Anomopoda</taxon>
        <taxon>Daphniidae</taxon>
        <taxon>Daphnia</taxon>
    </lineage>
</organism>
<dbReference type="AlphaFoldDB" id="E9FVA6"/>
<evidence type="ECO:0000313" key="2">
    <source>
        <dbReference type="EMBL" id="EFX88528.1"/>
    </source>
</evidence>
<feature type="region of interest" description="Disordered" evidence="1">
    <location>
        <begin position="65"/>
        <end position="99"/>
    </location>
</feature>
<reference evidence="2 3" key="1">
    <citation type="journal article" date="2011" name="Science">
        <title>The ecoresponsive genome of Daphnia pulex.</title>
        <authorList>
            <person name="Colbourne J.K."/>
            <person name="Pfrender M.E."/>
            <person name="Gilbert D."/>
            <person name="Thomas W.K."/>
            <person name="Tucker A."/>
            <person name="Oakley T.H."/>
            <person name="Tokishita S."/>
            <person name="Aerts A."/>
            <person name="Arnold G.J."/>
            <person name="Basu M.K."/>
            <person name="Bauer D.J."/>
            <person name="Caceres C.E."/>
            <person name="Carmel L."/>
            <person name="Casola C."/>
            <person name="Choi J.H."/>
            <person name="Detter J.C."/>
            <person name="Dong Q."/>
            <person name="Dusheyko S."/>
            <person name="Eads B.D."/>
            <person name="Frohlich T."/>
            <person name="Geiler-Samerotte K.A."/>
            <person name="Gerlach D."/>
            <person name="Hatcher P."/>
            <person name="Jogdeo S."/>
            <person name="Krijgsveld J."/>
            <person name="Kriventseva E.V."/>
            <person name="Kultz D."/>
            <person name="Laforsch C."/>
            <person name="Lindquist E."/>
            <person name="Lopez J."/>
            <person name="Manak J.R."/>
            <person name="Muller J."/>
            <person name="Pangilinan J."/>
            <person name="Patwardhan R.P."/>
            <person name="Pitluck S."/>
            <person name="Pritham E.J."/>
            <person name="Rechtsteiner A."/>
            <person name="Rho M."/>
            <person name="Rogozin I.B."/>
            <person name="Sakarya O."/>
            <person name="Salamov A."/>
            <person name="Schaack S."/>
            <person name="Shapiro H."/>
            <person name="Shiga Y."/>
            <person name="Skalitzky C."/>
            <person name="Smith Z."/>
            <person name="Souvorov A."/>
            <person name="Sung W."/>
            <person name="Tang Z."/>
            <person name="Tsuchiya D."/>
            <person name="Tu H."/>
            <person name="Vos H."/>
            <person name="Wang M."/>
            <person name="Wolf Y.I."/>
            <person name="Yamagata H."/>
            <person name="Yamada T."/>
            <person name="Ye Y."/>
            <person name="Shaw J.R."/>
            <person name="Andrews J."/>
            <person name="Crease T.J."/>
            <person name="Tang H."/>
            <person name="Lucas S.M."/>
            <person name="Robertson H.M."/>
            <person name="Bork P."/>
            <person name="Koonin E.V."/>
            <person name="Zdobnov E.M."/>
            <person name="Grigoriev I.V."/>
            <person name="Lynch M."/>
            <person name="Boore J.L."/>
        </authorList>
    </citation>
    <scope>NUCLEOTIDE SEQUENCE [LARGE SCALE GENOMIC DNA]</scope>
</reference>
<proteinExistence type="predicted"/>
<feature type="compositionally biased region" description="Polar residues" evidence="1">
    <location>
        <begin position="74"/>
        <end position="83"/>
    </location>
</feature>
<evidence type="ECO:0000313" key="3">
    <source>
        <dbReference type="Proteomes" id="UP000000305"/>
    </source>
</evidence>
<dbReference type="EMBL" id="GL732525">
    <property type="protein sequence ID" value="EFX88528.1"/>
    <property type="molecule type" value="Genomic_DNA"/>
</dbReference>
<gene>
    <name evidence="2" type="ORF">DAPPUDRAFT_95306</name>
</gene>
<evidence type="ECO:0000256" key="1">
    <source>
        <dbReference type="SAM" id="MobiDB-lite"/>
    </source>
</evidence>
<accession>E9FVA6</accession>